<proteinExistence type="predicted"/>
<keyword evidence="2" id="KW-1185">Reference proteome</keyword>
<dbReference type="EMBL" id="JBJHQE010000070">
    <property type="protein sequence ID" value="MFK9084114.1"/>
    <property type="molecule type" value="Genomic_DNA"/>
</dbReference>
<name>A0ACC7N1M7_9PSED</name>
<gene>
    <name evidence="1" type="ORF">ACJEBM_26000</name>
</gene>
<reference evidence="1" key="1">
    <citation type="submission" date="2024-11" db="EMBL/GenBank/DDBJ databases">
        <authorList>
            <person name="Lucas J.A."/>
        </authorList>
    </citation>
    <scope>NUCLEOTIDE SEQUENCE</scope>
    <source>
        <strain evidence="1">Z 8.8</strain>
    </source>
</reference>
<protein>
    <submittedName>
        <fullName evidence="1">C-type cytochrome</fullName>
    </submittedName>
</protein>
<sequence>MFATLRLPLVGLLTFTLAQAALAADCAPVKSRGAELFANECGVCHAVSKGTTGMMGPNLAGVIGRKSGSVEGFNYSQAMRNKNIDWQAENIAQLITQPQAYVPGTYMPYMGMASADDRQAVVCFLKEQQN</sequence>
<dbReference type="Proteomes" id="UP001622950">
    <property type="component" value="Unassembled WGS sequence"/>
</dbReference>
<accession>A0ACC7N1M7</accession>
<evidence type="ECO:0000313" key="2">
    <source>
        <dbReference type="Proteomes" id="UP001622950"/>
    </source>
</evidence>
<organism evidence="1 2">
    <name type="scientific">Pseudomonas neuropathica</name>
    <dbReference type="NCBI Taxonomy" id="2730425"/>
    <lineage>
        <taxon>Bacteria</taxon>
        <taxon>Pseudomonadati</taxon>
        <taxon>Pseudomonadota</taxon>
        <taxon>Gammaproteobacteria</taxon>
        <taxon>Pseudomonadales</taxon>
        <taxon>Pseudomonadaceae</taxon>
        <taxon>Pseudomonas</taxon>
    </lineage>
</organism>
<comment type="caution">
    <text evidence="1">The sequence shown here is derived from an EMBL/GenBank/DDBJ whole genome shotgun (WGS) entry which is preliminary data.</text>
</comment>
<evidence type="ECO:0000313" key="1">
    <source>
        <dbReference type="EMBL" id="MFK9084114.1"/>
    </source>
</evidence>